<evidence type="ECO:0000256" key="1">
    <source>
        <dbReference type="ARBA" id="ARBA00022730"/>
    </source>
</evidence>
<dbReference type="Gene3D" id="2.40.240.10">
    <property type="entry name" value="Ribosomal Protein L25, Chain P"/>
    <property type="match status" value="1"/>
</dbReference>
<keyword evidence="1 5" id="KW-0699">rRNA-binding</keyword>
<evidence type="ECO:0000256" key="3">
    <source>
        <dbReference type="ARBA" id="ARBA00022980"/>
    </source>
</evidence>
<reference evidence="7 8" key="1">
    <citation type="submission" date="2020-09" db="EMBL/GenBank/DDBJ databases">
        <title>Genome sequence of the banana aphid, Pentalonia nigronervosa Coquerel (Hemiptera: Aphididae) and its symbionts.</title>
        <authorList>
            <person name="Mathers T.C."/>
            <person name="Mugford S.T."/>
            <person name="Hogenhout S.A."/>
            <person name="Tripathi L."/>
        </authorList>
    </citation>
    <scope>NUCLEOTIDE SEQUENCE [LARGE SCALE GENOMIC DNA]</scope>
    <source>
        <strain evidence="7">Ba4</strain>
    </source>
</reference>
<dbReference type="InterPro" id="IPR011035">
    <property type="entry name" value="Ribosomal_bL25/Gln-tRNA_synth"/>
</dbReference>
<evidence type="ECO:0000313" key="7">
    <source>
        <dbReference type="EMBL" id="QNS01869.1"/>
    </source>
</evidence>
<dbReference type="EMBL" id="CP061275">
    <property type="protein sequence ID" value="QNS01869.1"/>
    <property type="molecule type" value="Genomic_DNA"/>
</dbReference>
<dbReference type="GO" id="GO:0008097">
    <property type="term" value="F:5S rRNA binding"/>
    <property type="evidence" value="ECO:0007669"/>
    <property type="project" value="InterPro"/>
</dbReference>
<sequence length="94" mass="11342">MLIINAEIRLHQGKSFNRKLRINDKMPGILYGKNQPSILLILDHNYIFNIQKQLNFYKKNVFLFIKDEKYTVKVQSIQRRTFQSKLLHIDFVYV</sequence>
<dbReference type="AlphaFoldDB" id="A0A7H1AZG4"/>
<dbReference type="CDD" id="cd00495">
    <property type="entry name" value="Ribosomal_L25_TL5_CTC"/>
    <property type="match status" value="1"/>
</dbReference>
<keyword evidence="3 5" id="KW-0689">Ribosomal protein</keyword>
<evidence type="ECO:0000256" key="4">
    <source>
        <dbReference type="ARBA" id="ARBA00023274"/>
    </source>
</evidence>
<dbReference type="Pfam" id="PF01386">
    <property type="entry name" value="Ribosomal_L25p"/>
    <property type="match status" value="1"/>
</dbReference>
<organism evidence="7 8">
    <name type="scientific">Buchnera aphidicola</name>
    <name type="common">Pentalonia nigronervosa</name>
    <dbReference type="NCBI Taxonomy" id="1309793"/>
    <lineage>
        <taxon>Bacteria</taxon>
        <taxon>Pseudomonadati</taxon>
        <taxon>Pseudomonadota</taxon>
        <taxon>Gammaproteobacteria</taxon>
        <taxon>Enterobacterales</taxon>
        <taxon>Erwiniaceae</taxon>
        <taxon>Buchnera</taxon>
    </lineage>
</organism>
<gene>
    <name evidence="5 7" type="primary">rplY</name>
    <name evidence="7" type="ORF">ICW73_00040</name>
</gene>
<dbReference type="GO" id="GO:0006412">
    <property type="term" value="P:translation"/>
    <property type="evidence" value="ECO:0007669"/>
    <property type="project" value="UniProtKB-UniRule"/>
</dbReference>
<dbReference type="InterPro" id="IPR020055">
    <property type="entry name" value="Ribosomal_bL25_short"/>
</dbReference>
<comment type="subunit">
    <text evidence="5">Part of the 50S ribosomal subunit; part of the 5S rRNA/L5/L18/L25 subcomplex. Contacts the 5S rRNA. Binds to the 5S rRNA independently of L5 and L18.</text>
</comment>
<dbReference type="InterPro" id="IPR020056">
    <property type="entry name" value="Rbsml_bL25/Gln-tRNA_synth_N"/>
</dbReference>
<keyword evidence="2 5" id="KW-0694">RNA-binding</keyword>
<dbReference type="Proteomes" id="UP000516346">
    <property type="component" value="Chromosome"/>
</dbReference>
<evidence type="ECO:0000256" key="5">
    <source>
        <dbReference type="HAMAP-Rule" id="MF_01336"/>
    </source>
</evidence>
<dbReference type="GO" id="GO:0005840">
    <property type="term" value="C:ribosome"/>
    <property type="evidence" value="ECO:0007669"/>
    <property type="project" value="UniProtKB-KW"/>
</dbReference>
<dbReference type="GO" id="GO:1990904">
    <property type="term" value="C:ribonucleoprotein complex"/>
    <property type="evidence" value="ECO:0007669"/>
    <property type="project" value="UniProtKB-KW"/>
</dbReference>
<proteinExistence type="inferred from homology"/>
<protein>
    <recommendedName>
        <fullName evidence="5">Large ribosomal subunit protein bL25</fullName>
    </recommendedName>
</protein>
<dbReference type="NCBIfam" id="NF004612">
    <property type="entry name" value="PRK05943.1"/>
    <property type="match status" value="1"/>
</dbReference>
<keyword evidence="4 5" id="KW-0687">Ribonucleoprotein</keyword>
<evidence type="ECO:0000313" key="8">
    <source>
        <dbReference type="Proteomes" id="UP000516346"/>
    </source>
</evidence>
<comment type="function">
    <text evidence="5">This is one of the proteins that binds to the 5S RNA in the ribosome where it forms part of the central protuberance.</text>
</comment>
<evidence type="ECO:0000256" key="2">
    <source>
        <dbReference type="ARBA" id="ARBA00022884"/>
    </source>
</evidence>
<dbReference type="GO" id="GO:0003735">
    <property type="term" value="F:structural constituent of ribosome"/>
    <property type="evidence" value="ECO:0007669"/>
    <property type="project" value="InterPro"/>
</dbReference>
<dbReference type="HAMAP" id="MF_01336">
    <property type="entry name" value="Ribosomal_bL25"/>
    <property type="match status" value="1"/>
</dbReference>
<name>A0A7H1AZG4_9GAMM</name>
<comment type="similarity">
    <text evidence="5">Belongs to the bacterial ribosomal protein bL25 family.</text>
</comment>
<dbReference type="InterPro" id="IPR029751">
    <property type="entry name" value="Ribosomal_L25_dom"/>
</dbReference>
<dbReference type="SUPFAM" id="SSF50715">
    <property type="entry name" value="Ribosomal protein L25-like"/>
    <property type="match status" value="1"/>
</dbReference>
<accession>A0A7H1AZG4</accession>
<evidence type="ECO:0000259" key="6">
    <source>
        <dbReference type="Pfam" id="PF01386"/>
    </source>
</evidence>
<feature type="domain" description="Large ribosomal subunit protein bL25 L25" evidence="6">
    <location>
        <begin position="4"/>
        <end position="91"/>
    </location>
</feature>